<organism evidence="1 2">
    <name type="scientific">Dioscorea alata</name>
    <name type="common">Purple yam</name>
    <dbReference type="NCBI Taxonomy" id="55571"/>
    <lineage>
        <taxon>Eukaryota</taxon>
        <taxon>Viridiplantae</taxon>
        <taxon>Streptophyta</taxon>
        <taxon>Embryophyta</taxon>
        <taxon>Tracheophyta</taxon>
        <taxon>Spermatophyta</taxon>
        <taxon>Magnoliopsida</taxon>
        <taxon>Liliopsida</taxon>
        <taxon>Dioscoreales</taxon>
        <taxon>Dioscoreaceae</taxon>
        <taxon>Dioscorea</taxon>
    </lineage>
</organism>
<sequence>MDCLEELAQRSMIQVTKRRYDDSASYCRIHDLFRDMCISEAKENRFLEIYKNDSANCGTNANAARRLMICHEIETLNYSNSKLRGLFYYNEYIYNTLAFKPVNEQFGGFKLLRVLYLNSLDMSEFPSGIKSLIHLRYLELHVDDLKEVPSWIAHLCNLQTFVVRCRMFIGKIPDSLWTIESLRHVDLSISSSVPPPNMGNIELKNLETLKWVPAGEWIGKMLPKFTNLRKLNITNISADHADTLSSSLQKFVQLASLTIQGDEIPSDNIITAFSNQHCLKKLYIWGEFNCKQLPRNDVFPQQLVKLILINSQLEQDPMATLEKLEFLKYLSLGNQSYRGKQMICSAAGFPQLFSLTIVGFYALEEWKIEEKAMPCLKYLHIAYCSELKVLPEGLRNVPLDQLVLRSMSEELETRVKENTGEDWSKIQHVHDFSVRP</sequence>
<accession>A0ACB7WMJ7</accession>
<comment type="caution">
    <text evidence="1">The sequence shown here is derived from an EMBL/GenBank/DDBJ whole genome shotgun (WGS) entry which is preliminary data.</text>
</comment>
<reference evidence="2" key="1">
    <citation type="journal article" date="2022" name="Nat. Commun.">
        <title>Chromosome evolution and the genetic basis of agronomically important traits in greater yam.</title>
        <authorList>
            <person name="Bredeson J.V."/>
            <person name="Lyons J.B."/>
            <person name="Oniyinde I.O."/>
            <person name="Okereke N.R."/>
            <person name="Kolade O."/>
            <person name="Nnabue I."/>
            <person name="Nwadili C.O."/>
            <person name="Hribova E."/>
            <person name="Parker M."/>
            <person name="Nwogha J."/>
            <person name="Shu S."/>
            <person name="Carlson J."/>
            <person name="Kariba R."/>
            <person name="Muthemba S."/>
            <person name="Knop K."/>
            <person name="Barton G.J."/>
            <person name="Sherwood A.V."/>
            <person name="Lopez-Montes A."/>
            <person name="Asiedu R."/>
            <person name="Jamnadass R."/>
            <person name="Muchugi A."/>
            <person name="Goodstein D."/>
            <person name="Egesi C.N."/>
            <person name="Featherston J."/>
            <person name="Asfaw A."/>
            <person name="Simpson G.G."/>
            <person name="Dolezel J."/>
            <person name="Hendre P.S."/>
            <person name="Van Deynze A."/>
            <person name="Kumar P.L."/>
            <person name="Obidiegwu J.E."/>
            <person name="Bhattacharjee R."/>
            <person name="Rokhsar D.S."/>
        </authorList>
    </citation>
    <scope>NUCLEOTIDE SEQUENCE [LARGE SCALE GENOMIC DNA]</scope>
    <source>
        <strain evidence="2">cv. TDa95/00328</strain>
    </source>
</reference>
<protein>
    <submittedName>
        <fullName evidence="1">L domain-like protein</fullName>
    </submittedName>
</protein>
<gene>
    <name evidence="1" type="ORF">IHE45_03G077800</name>
</gene>
<evidence type="ECO:0000313" key="1">
    <source>
        <dbReference type="EMBL" id="KAH7689144.1"/>
    </source>
</evidence>
<evidence type="ECO:0000313" key="2">
    <source>
        <dbReference type="Proteomes" id="UP000827976"/>
    </source>
</evidence>
<proteinExistence type="predicted"/>
<keyword evidence="2" id="KW-1185">Reference proteome</keyword>
<dbReference type="Proteomes" id="UP000827976">
    <property type="component" value="Chromosome 3"/>
</dbReference>
<name>A0ACB7WMJ7_DIOAL</name>
<dbReference type="EMBL" id="CM037013">
    <property type="protein sequence ID" value="KAH7689144.1"/>
    <property type="molecule type" value="Genomic_DNA"/>
</dbReference>